<dbReference type="Proteomes" id="UP000253941">
    <property type="component" value="Unassembled WGS sequence"/>
</dbReference>
<dbReference type="InterPro" id="IPR018649">
    <property type="entry name" value="SHOCT"/>
</dbReference>
<evidence type="ECO:0000313" key="4">
    <source>
        <dbReference type="Proteomes" id="UP000253941"/>
    </source>
</evidence>
<keyword evidence="1" id="KW-0812">Transmembrane</keyword>
<dbReference type="AlphaFoldDB" id="A0A369TC06"/>
<protein>
    <submittedName>
        <fullName evidence="3">SHOCT domain-containing protein</fullName>
    </submittedName>
</protein>
<sequence length="95" mass="10853">MGNVDFAQWTMPGTWGWGADHWIWASAMHGIWLVVLLALIAMAAIAMFRRPQERPREDPGESPGAILDARYARGEIGRDEYLERKRDLQWRSGSV</sequence>
<evidence type="ECO:0000259" key="2">
    <source>
        <dbReference type="Pfam" id="PF09851"/>
    </source>
</evidence>
<name>A0A369TC06_9PROT</name>
<keyword evidence="1" id="KW-1133">Transmembrane helix</keyword>
<organism evidence="3 4">
    <name type="scientific">Ferruginivarius sediminum</name>
    <dbReference type="NCBI Taxonomy" id="2661937"/>
    <lineage>
        <taxon>Bacteria</taxon>
        <taxon>Pseudomonadati</taxon>
        <taxon>Pseudomonadota</taxon>
        <taxon>Alphaproteobacteria</taxon>
        <taxon>Rhodospirillales</taxon>
        <taxon>Rhodospirillaceae</taxon>
        <taxon>Ferruginivarius</taxon>
    </lineage>
</organism>
<evidence type="ECO:0000256" key="1">
    <source>
        <dbReference type="SAM" id="Phobius"/>
    </source>
</evidence>
<keyword evidence="4" id="KW-1185">Reference proteome</keyword>
<feature type="transmembrane region" description="Helical" evidence="1">
    <location>
        <begin position="22"/>
        <end position="48"/>
    </location>
</feature>
<dbReference type="RefSeq" id="WP_114581952.1">
    <property type="nucleotide sequence ID" value="NZ_QPMH01000007.1"/>
</dbReference>
<comment type="caution">
    <text evidence="3">The sequence shown here is derived from an EMBL/GenBank/DDBJ whole genome shotgun (WGS) entry which is preliminary data.</text>
</comment>
<reference evidence="3 4" key="1">
    <citation type="submission" date="2018-07" db="EMBL/GenBank/DDBJ databases">
        <title>Venubactetium sediminum gen. nov., sp. nov., isolated from a marine solar saltern.</title>
        <authorList>
            <person name="Wang S."/>
        </authorList>
    </citation>
    <scope>NUCLEOTIDE SEQUENCE [LARGE SCALE GENOMIC DNA]</scope>
    <source>
        <strain evidence="3 4">WD2A32</strain>
    </source>
</reference>
<feature type="domain" description="SHOCT" evidence="2">
    <location>
        <begin position="65"/>
        <end position="88"/>
    </location>
</feature>
<keyword evidence="1" id="KW-0472">Membrane</keyword>
<dbReference type="Pfam" id="PF09851">
    <property type="entry name" value="SHOCT"/>
    <property type="match status" value="1"/>
</dbReference>
<gene>
    <name evidence="3" type="ORF">DRB17_09445</name>
</gene>
<evidence type="ECO:0000313" key="3">
    <source>
        <dbReference type="EMBL" id="RDD62054.1"/>
    </source>
</evidence>
<accession>A0A369TC06</accession>
<dbReference type="EMBL" id="QPMH01000007">
    <property type="protein sequence ID" value="RDD62054.1"/>
    <property type="molecule type" value="Genomic_DNA"/>
</dbReference>
<proteinExistence type="predicted"/>